<keyword evidence="1" id="KW-0732">Signal</keyword>
<reference evidence="2 3" key="1">
    <citation type="submission" date="2023-05" db="EMBL/GenBank/DDBJ databases">
        <title>Novel species of genus Flectobacillus isolated from stream in China.</title>
        <authorList>
            <person name="Lu H."/>
        </authorList>
    </citation>
    <scope>NUCLEOTIDE SEQUENCE [LARGE SCALE GENOMIC DNA]</scope>
    <source>
        <strain evidence="2 3">KCTC 42575</strain>
    </source>
</reference>
<keyword evidence="3" id="KW-1185">Reference proteome</keyword>
<dbReference type="RefSeq" id="WP_283346079.1">
    <property type="nucleotide sequence ID" value="NZ_JASHIF010000022.1"/>
</dbReference>
<dbReference type="EMBL" id="JASHIF010000022">
    <property type="protein sequence ID" value="MDI9861715.1"/>
    <property type="molecule type" value="Genomic_DNA"/>
</dbReference>
<feature type="chain" id="PRO_5045997998" evidence="1">
    <location>
        <begin position="20"/>
        <end position="342"/>
    </location>
</feature>
<evidence type="ECO:0000313" key="3">
    <source>
        <dbReference type="Proteomes" id="UP001236507"/>
    </source>
</evidence>
<dbReference type="Proteomes" id="UP001236507">
    <property type="component" value="Unassembled WGS sequence"/>
</dbReference>
<dbReference type="GO" id="GO:0016787">
    <property type="term" value="F:hydrolase activity"/>
    <property type="evidence" value="ECO:0007669"/>
    <property type="project" value="UniProtKB-KW"/>
</dbReference>
<proteinExistence type="predicted"/>
<dbReference type="Gene3D" id="3.40.50.1820">
    <property type="entry name" value="alpha/beta hydrolase"/>
    <property type="match status" value="1"/>
</dbReference>
<keyword evidence="2" id="KW-0378">Hydrolase</keyword>
<dbReference type="Pfam" id="PF00756">
    <property type="entry name" value="Esterase"/>
    <property type="match status" value="1"/>
</dbReference>
<comment type="caution">
    <text evidence="2">The sequence shown here is derived from an EMBL/GenBank/DDBJ whole genome shotgun (WGS) entry which is preliminary data.</text>
</comment>
<dbReference type="SUPFAM" id="SSF53474">
    <property type="entry name" value="alpha/beta-Hydrolases"/>
    <property type="match status" value="1"/>
</dbReference>
<name>A0ABT6YDX1_9BACT</name>
<evidence type="ECO:0000313" key="2">
    <source>
        <dbReference type="EMBL" id="MDI9861715.1"/>
    </source>
</evidence>
<dbReference type="InterPro" id="IPR000801">
    <property type="entry name" value="Esterase-like"/>
</dbReference>
<accession>A0ABT6YDX1</accession>
<protein>
    <submittedName>
        <fullName evidence="2">Alpha/beta hydrolase-fold protein</fullName>
    </submittedName>
</protein>
<evidence type="ECO:0000256" key="1">
    <source>
        <dbReference type="SAM" id="SignalP"/>
    </source>
</evidence>
<sequence>MKRILLLFITCLFFSNVNAQSAQGKVESFVINAKTLQNTGGENPNRKISVYLPPNYESTQKRFPVVYYLHGFMGNDSITTGMKAILDKSIAQAKIRPFILVIASQYTLFEGSFYSNSALTGNWSEFEAKELVTNIDRKYRTIANRNSRGIGGHSMGGYGAIKIGMLYPEVFSSVYAMSPGLLMMVKEFGANSDSFKELSKIKTVEELRKSYYPKVLVAVGRAWSPNPANPPFYCDMPFTYQGDSLQVNQAVVDKWNANFPVLMADKYADNLRKLKAIKLDWGRNDAQRFPIQCGAFSQKLENLGIEHFAEEYIGNHVNKIWTNDGRVLNDLLPFFNDYLVFE</sequence>
<feature type="signal peptide" evidence="1">
    <location>
        <begin position="1"/>
        <end position="19"/>
    </location>
</feature>
<dbReference type="InterPro" id="IPR050583">
    <property type="entry name" value="Mycobacterial_A85_antigen"/>
</dbReference>
<dbReference type="PANTHER" id="PTHR48098">
    <property type="entry name" value="ENTEROCHELIN ESTERASE-RELATED"/>
    <property type="match status" value="1"/>
</dbReference>
<gene>
    <name evidence="2" type="ORF">QM524_21015</name>
</gene>
<organism evidence="2 3">
    <name type="scientific">Flectobacillus roseus</name>
    <dbReference type="NCBI Taxonomy" id="502259"/>
    <lineage>
        <taxon>Bacteria</taxon>
        <taxon>Pseudomonadati</taxon>
        <taxon>Bacteroidota</taxon>
        <taxon>Cytophagia</taxon>
        <taxon>Cytophagales</taxon>
        <taxon>Flectobacillaceae</taxon>
        <taxon>Flectobacillus</taxon>
    </lineage>
</organism>
<dbReference type="InterPro" id="IPR029058">
    <property type="entry name" value="AB_hydrolase_fold"/>
</dbReference>
<dbReference type="PANTHER" id="PTHR48098:SF1">
    <property type="entry name" value="DIACYLGLYCEROL ACYLTRANSFERASE_MYCOLYLTRANSFERASE AG85A"/>
    <property type="match status" value="1"/>
</dbReference>